<feature type="region of interest" description="Disordered" evidence="1">
    <location>
        <begin position="824"/>
        <end position="855"/>
    </location>
</feature>
<feature type="region of interest" description="Disordered" evidence="1">
    <location>
        <begin position="614"/>
        <end position="715"/>
    </location>
</feature>
<feature type="compositionally biased region" description="Polar residues" evidence="1">
    <location>
        <begin position="651"/>
        <end position="667"/>
    </location>
</feature>
<name>A0A4Y7QCA4_9AGAM</name>
<reference evidence="2 3" key="1">
    <citation type="submission" date="2018-06" db="EMBL/GenBank/DDBJ databases">
        <title>A transcriptomic atlas of mushroom development highlights an independent origin of complex multicellularity.</title>
        <authorList>
            <consortium name="DOE Joint Genome Institute"/>
            <person name="Krizsan K."/>
            <person name="Almasi E."/>
            <person name="Merenyi Z."/>
            <person name="Sahu N."/>
            <person name="Viragh M."/>
            <person name="Koszo T."/>
            <person name="Mondo S."/>
            <person name="Kiss B."/>
            <person name="Balint B."/>
            <person name="Kues U."/>
            <person name="Barry K."/>
            <person name="Hegedus J.C."/>
            <person name="Henrissat B."/>
            <person name="Johnson J."/>
            <person name="Lipzen A."/>
            <person name="Ohm R."/>
            <person name="Nagy I."/>
            <person name="Pangilinan J."/>
            <person name="Yan J."/>
            <person name="Xiong Y."/>
            <person name="Grigoriev I.V."/>
            <person name="Hibbett D.S."/>
            <person name="Nagy L.G."/>
        </authorList>
    </citation>
    <scope>NUCLEOTIDE SEQUENCE [LARGE SCALE GENOMIC DNA]</scope>
    <source>
        <strain evidence="2 3">SZMC22713</strain>
    </source>
</reference>
<dbReference type="OrthoDB" id="2505887at2759"/>
<feature type="compositionally biased region" description="Low complexity" evidence="1">
    <location>
        <begin position="208"/>
        <end position="221"/>
    </location>
</feature>
<dbReference type="STRING" id="50990.A0A4Y7QCA4"/>
<protein>
    <recommendedName>
        <fullName evidence="4">PWWP domain-containing protein</fullName>
    </recommendedName>
</protein>
<sequence>MPGDAVGLSAARRVMPRRGAASKASQNFAEQLASSSPVPPDLDDNASDSGLSTLTSLDESPSRARPSKGKAKEEEPMSDGEKDPFVTKTSAPLSVKYSLESKAKPLVSKTYGRKERAKGSASPRKASLSPTARPVIDITSSPISPLTPLPKLTRPESSPRKRTTKNSHTSTPTKRPRLSKNKDTDDELRPLSLSRPSASKRKDVVNQSASSSALPAIPSTPMKKTGSKKLSQEEPSAQKRFKMGSHVWVRIDELGQLVSRDVHIGPSYWWPAMITSDTSEASLKATLYKPPLSEHSTLTIEHPSEFNLLSQSESGSRLLFRLNTFRVDGGNLSPKKAAKSDLEVRWMEGTKLMRSQFDESEDDEFPTTLSDLFNLAPSSAVKRLNGSDISPRKRGRSRIKDTDSPSSSALRESWSPEPVDHLLDIPGELVFARDPNVKKSREHWPAIVKEYRAPTKPTEHGKYLVYFGPDEQSWITRDFFFTPEQEEFATCMMGEYLDFARLRDDDDILDVELDDKFDRRSPSPIPTIPVPVPFRTLPLRLQLAYTKPVLISILKEQYEPALDIHNEFIRGGTRRAALGKRSGACGELTTAEFGELANALCWWALRNEMFGEKMDEEEPGDDNPPSPAERNGKTSDEKVDGHFFGDPRTPPQHSSQVSETAGSSDRLQTPRVDSFAKEDSPSRRSPSPPMEEPPPSLVTTSRLSSSPSRRSGSPDVLMRFEEQCAGVRDVPLQNGETIHPSNGNFDEQSRQRGGPGYEALSRKEKIEYAMNILLPEAIIQILLWRSGERESIELLPLDEEKRLHDIGNERAHAVDHRREVYRLRQRLEKGEPGASHPSANKNQSLSTRTRTQLKK</sequence>
<feature type="compositionally biased region" description="Low complexity" evidence="1">
    <location>
        <begin position="136"/>
        <end position="152"/>
    </location>
</feature>
<feature type="compositionally biased region" description="Pro residues" evidence="1">
    <location>
        <begin position="686"/>
        <end position="696"/>
    </location>
</feature>
<feature type="region of interest" description="Disordered" evidence="1">
    <location>
        <begin position="384"/>
        <end position="413"/>
    </location>
</feature>
<dbReference type="EMBL" id="ML170165">
    <property type="protein sequence ID" value="TDL24901.1"/>
    <property type="molecule type" value="Genomic_DNA"/>
</dbReference>
<evidence type="ECO:0008006" key="4">
    <source>
        <dbReference type="Google" id="ProtNLM"/>
    </source>
</evidence>
<feature type="compositionally biased region" description="Basic and acidic residues" evidence="1">
    <location>
        <begin position="180"/>
        <end position="189"/>
    </location>
</feature>
<organism evidence="2 3">
    <name type="scientific">Rickenella mellea</name>
    <dbReference type="NCBI Taxonomy" id="50990"/>
    <lineage>
        <taxon>Eukaryota</taxon>
        <taxon>Fungi</taxon>
        <taxon>Dikarya</taxon>
        <taxon>Basidiomycota</taxon>
        <taxon>Agaricomycotina</taxon>
        <taxon>Agaricomycetes</taxon>
        <taxon>Hymenochaetales</taxon>
        <taxon>Rickenellaceae</taxon>
        <taxon>Rickenella</taxon>
    </lineage>
</organism>
<evidence type="ECO:0000313" key="2">
    <source>
        <dbReference type="EMBL" id="TDL24901.1"/>
    </source>
</evidence>
<proteinExistence type="predicted"/>
<dbReference type="Proteomes" id="UP000294933">
    <property type="component" value="Unassembled WGS sequence"/>
</dbReference>
<feature type="compositionally biased region" description="Polar residues" evidence="1">
    <location>
        <begin position="23"/>
        <end position="36"/>
    </location>
</feature>
<evidence type="ECO:0000256" key="1">
    <source>
        <dbReference type="SAM" id="MobiDB-lite"/>
    </source>
</evidence>
<dbReference type="AlphaFoldDB" id="A0A4Y7QCA4"/>
<feature type="compositionally biased region" description="Polar residues" evidence="1">
    <location>
        <begin position="735"/>
        <end position="746"/>
    </location>
</feature>
<dbReference type="VEuPathDB" id="FungiDB:BD410DRAFT_785631"/>
<gene>
    <name evidence="2" type="ORF">BD410DRAFT_785631</name>
</gene>
<feature type="compositionally biased region" description="Low complexity" evidence="1">
    <location>
        <begin position="47"/>
        <end position="59"/>
    </location>
</feature>
<feature type="region of interest" description="Disordered" evidence="1">
    <location>
        <begin position="16"/>
        <end position="239"/>
    </location>
</feature>
<feature type="compositionally biased region" description="Polar residues" evidence="1">
    <location>
        <begin position="837"/>
        <end position="855"/>
    </location>
</feature>
<accession>A0A4Y7QCA4</accession>
<keyword evidence="3" id="KW-1185">Reference proteome</keyword>
<evidence type="ECO:0000313" key="3">
    <source>
        <dbReference type="Proteomes" id="UP000294933"/>
    </source>
</evidence>
<feature type="region of interest" description="Disordered" evidence="1">
    <location>
        <begin position="735"/>
        <end position="756"/>
    </location>
</feature>
<feature type="compositionally biased region" description="Low complexity" evidence="1">
    <location>
        <begin position="697"/>
        <end position="714"/>
    </location>
</feature>
<feature type="compositionally biased region" description="Basic and acidic residues" evidence="1">
    <location>
        <begin position="70"/>
        <end position="85"/>
    </location>
</feature>
<feature type="compositionally biased region" description="Basic and acidic residues" evidence="1">
    <location>
        <begin position="630"/>
        <end position="645"/>
    </location>
</feature>